<dbReference type="GO" id="GO:0006508">
    <property type="term" value="P:proteolysis"/>
    <property type="evidence" value="ECO:0007669"/>
    <property type="project" value="UniProtKB-KW"/>
</dbReference>
<evidence type="ECO:0000256" key="1">
    <source>
        <dbReference type="ARBA" id="ARBA00022670"/>
    </source>
</evidence>
<feature type="region of interest" description="Disordered" evidence="4">
    <location>
        <begin position="1024"/>
        <end position="1061"/>
    </location>
</feature>
<evidence type="ECO:0000259" key="5">
    <source>
        <dbReference type="Pfam" id="PF17815"/>
    </source>
</evidence>
<evidence type="ECO:0000313" key="6">
    <source>
        <dbReference type="EMBL" id="KTD77797.1"/>
    </source>
</evidence>
<dbReference type="GO" id="GO:0004252">
    <property type="term" value="F:serine-type endopeptidase activity"/>
    <property type="evidence" value="ECO:0007669"/>
    <property type="project" value="InterPro"/>
</dbReference>
<dbReference type="PANTHER" id="PTHR45980">
    <property type="match status" value="1"/>
</dbReference>
<feature type="domain" description="Protease Do-like PDZ" evidence="5">
    <location>
        <begin position="851"/>
        <end position="993"/>
    </location>
</feature>
<dbReference type="Pfam" id="PF17815">
    <property type="entry name" value="PDZ_3"/>
    <property type="match status" value="1"/>
</dbReference>
<feature type="region of interest" description="Disordered" evidence="4">
    <location>
        <begin position="420"/>
        <end position="508"/>
    </location>
</feature>
<evidence type="ECO:0000256" key="2">
    <source>
        <dbReference type="ARBA" id="ARBA00022801"/>
    </source>
</evidence>
<dbReference type="RefSeq" id="WP_058477084.1">
    <property type="nucleotide sequence ID" value="NZ_CAAAIO010000029.1"/>
</dbReference>
<gene>
    <name evidence="7" type="primary">mucD_2</name>
    <name evidence="6" type="ORF">Lstg_1520</name>
    <name evidence="7" type="ORF">NCTC11991_03061</name>
</gene>
<keyword evidence="2 7" id="KW-0378">Hydrolase</keyword>
<evidence type="ECO:0000256" key="3">
    <source>
        <dbReference type="ARBA" id="ARBA00022825"/>
    </source>
</evidence>
<dbReference type="Proteomes" id="UP000255110">
    <property type="component" value="Unassembled WGS sequence"/>
</dbReference>
<dbReference type="Gene3D" id="2.40.10.10">
    <property type="entry name" value="Trypsin-like serine proteases"/>
    <property type="match status" value="2"/>
</dbReference>
<keyword evidence="1 7" id="KW-0645">Protease</keyword>
<proteinExistence type="predicted"/>
<evidence type="ECO:0000313" key="9">
    <source>
        <dbReference type="Proteomes" id="UP000255110"/>
    </source>
</evidence>
<dbReference type="SUPFAM" id="SSF50156">
    <property type="entry name" value="PDZ domain-like"/>
    <property type="match status" value="1"/>
</dbReference>
<dbReference type="SUPFAM" id="SSF50494">
    <property type="entry name" value="Trypsin-like serine proteases"/>
    <property type="match status" value="1"/>
</dbReference>
<dbReference type="STRING" id="460.Lstg_1520"/>
<dbReference type="InterPro" id="IPR043504">
    <property type="entry name" value="Peptidase_S1_PA_chymotrypsin"/>
</dbReference>
<evidence type="ECO:0000256" key="4">
    <source>
        <dbReference type="SAM" id="MobiDB-lite"/>
    </source>
</evidence>
<name>A0A378LC49_9GAMM</name>
<organism evidence="7 9">
    <name type="scientific">Legionella steigerwaltii</name>
    <dbReference type="NCBI Taxonomy" id="460"/>
    <lineage>
        <taxon>Bacteria</taxon>
        <taxon>Pseudomonadati</taxon>
        <taxon>Pseudomonadota</taxon>
        <taxon>Gammaproteobacteria</taxon>
        <taxon>Legionellales</taxon>
        <taxon>Legionellaceae</taxon>
        <taxon>Legionella</taxon>
    </lineage>
</organism>
<protein>
    <submittedName>
        <fullName evidence="7">Protease DO</fullName>
        <ecNumber evidence="7">3.4.21.107</ecNumber>
    </submittedName>
    <submittedName>
        <fullName evidence="6">Serine protease-like protein</fullName>
    </submittedName>
</protein>
<dbReference type="Proteomes" id="UP000054820">
    <property type="component" value="Unassembled WGS sequence"/>
</dbReference>
<dbReference type="EC" id="3.4.21.107" evidence="7"/>
<evidence type="ECO:0000313" key="7">
    <source>
        <dbReference type="EMBL" id="STY24436.1"/>
    </source>
</evidence>
<feature type="compositionally biased region" description="Acidic residues" evidence="4">
    <location>
        <begin position="1096"/>
        <end position="1121"/>
    </location>
</feature>
<feature type="compositionally biased region" description="Basic and acidic residues" evidence="4">
    <location>
        <begin position="472"/>
        <end position="485"/>
    </location>
</feature>
<keyword evidence="3" id="KW-0720">Serine protease</keyword>
<dbReference type="PRINTS" id="PR00834">
    <property type="entry name" value="PROTEASES2C"/>
</dbReference>
<accession>A0A378LC49</accession>
<feature type="compositionally biased region" description="Polar residues" evidence="4">
    <location>
        <begin position="1029"/>
        <end position="1041"/>
    </location>
</feature>
<dbReference type="InterPro" id="IPR009003">
    <property type="entry name" value="Peptidase_S1_PA"/>
</dbReference>
<dbReference type="EMBL" id="LNYZ01000012">
    <property type="protein sequence ID" value="KTD77797.1"/>
    <property type="molecule type" value="Genomic_DNA"/>
</dbReference>
<reference evidence="7 9" key="2">
    <citation type="submission" date="2018-06" db="EMBL/GenBank/DDBJ databases">
        <authorList>
            <consortium name="Pathogen Informatics"/>
            <person name="Doyle S."/>
        </authorList>
    </citation>
    <scope>NUCLEOTIDE SEQUENCE [LARGE SCALE GENOMIC DNA]</scope>
    <source>
        <strain evidence="7 9">NCTC11991</strain>
    </source>
</reference>
<reference evidence="6 8" key="1">
    <citation type="submission" date="2015-11" db="EMBL/GenBank/DDBJ databases">
        <title>Genomic analysis of 38 Legionella species identifies large and diverse effector repertoires.</title>
        <authorList>
            <person name="Burstein D."/>
            <person name="Amaro F."/>
            <person name="Zusman T."/>
            <person name="Lifshitz Z."/>
            <person name="Cohen O."/>
            <person name="Gilbert J.A."/>
            <person name="Pupko T."/>
            <person name="Shuman H.A."/>
            <person name="Segal G."/>
        </authorList>
    </citation>
    <scope>NUCLEOTIDE SEQUENCE [LARGE SCALE GENOMIC DNA]</scope>
    <source>
        <strain evidence="6 8">SC-18-C9</strain>
    </source>
</reference>
<evidence type="ECO:0000313" key="8">
    <source>
        <dbReference type="Proteomes" id="UP000054820"/>
    </source>
</evidence>
<dbReference type="Gene3D" id="2.30.42.10">
    <property type="match status" value="1"/>
</dbReference>
<dbReference type="InterPro" id="IPR036034">
    <property type="entry name" value="PDZ_sf"/>
</dbReference>
<dbReference type="EMBL" id="UGOY01000001">
    <property type="protein sequence ID" value="STY24436.1"/>
    <property type="molecule type" value="Genomic_DNA"/>
</dbReference>
<keyword evidence="8" id="KW-1185">Reference proteome</keyword>
<dbReference type="PANTHER" id="PTHR45980:SF9">
    <property type="entry name" value="PROTEASE DO-LIKE 10, MITOCHONDRIAL-RELATED"/>
    <property type="match status" value="1"/>
</dbReference>
<feature type="compositionally biased region" description="Basic and acidic residues" evidence="4">
    <location>
        <begin position="1"/>
        <end position="17"/>
    </location>
</feature>
<feature type="region of interest" description="Disordered" evidence="4">
    <location>
        <begin position="1"/>
        <end position="67"/>
    </location>
</feature>
<dbReference type="Pfam" id="PF13365">
    <property type="entry name" value="Trypsin_2"/>
    <property type="match status" value="1"/>
</dbReference>
<dbReference type="OrthoDB" id="9758917at2"/>
<dbReference type="InterPro" id="IPR001940">
    <property type="entry name" value="Peptidase_S1C"/>
</dbReference>
<dbReference type="Gene3D" id="3.20.190.20">
    <property type="match status" value="1"/>
</dbReference>
<dbReference type="InterPro" id="IPR041517">
    <property type="entry name" value="DEGP_PDZ"/>
</dbReference>
<sequence length="1183" mass="134669">MTKDKMDTNESTKEKKDLKKPKKVQQNTQTVPPHDSPQRTTNKKFTAKDFSFLSENEHSRYAPNSKKIGHAVITRENDKTVALQYELPQTEDDEETPTVRPLENIEAIEPYRGMHRFRAQTPDGHTPMYAKRFIYGKVGENEDEEPIQIACFSPSPEEGKPPFWGSIKETPLLSDKLSKSVKRDLKKDLEEMGQITKGGYDLTVDHESVPQRDLIKTRTPDQNTVMEESARDAYEHFFDKMTDELHPEMKKRLQRAFKADIKDNFYKNSYRPEWLHLYGWSLMPMDKDPQVKENLGAAPKWANTQMMILERIVKWFAINAPESLLTIKPKFEMLLDSELVKHIDFNVRIKMKERYVELIQKIDPFLAYPLFAKASDLAQGAAVTYNILNKIDPVSKQVVKSNKSKGDEGLSTISSKKGSSILAKAQGTKRDAVASSFPHDASPSKAVGRKRKHDSEVEEELEMSASESKQVAQERRETRSKHETFPVKSRSISRKKRRTDDNSNDELIETTKKPTKFPTQNQHEHSVVQIYSDFFVADYDNPWRGPESFTCSGSGFIVQDSAGKKYVMTNAHVAENSTFLQVRLANNRTKKYEANVKCVSYQCDLALLEIEDPEFNNLVEPVELGEMVSLRDRIMVVGFPMGGTEISLSKGIVSRIQVDDYSMSDQRLLQVQVDAAINPGNSGGPVFLGNKVVGVAFQGYGGHQGLSYIIPVPIMEHFLKEALSNKEYRGFPTLPIVTEELENDSEREFYRMGKRTGIRVVKVDNLSDAYSKLKTDDILIAIDGLPISNEGTVDIPDIGNCIDFFHVTQSKFIGDSVKLNILRKNSDTDEVEELEIDVALDTILGDTEKVSVAEHDKMPTYYINSGICFVPLTRNYMEGNGCAFEDMHLVEENCILPDAPKKNPNEQIVIINTILKCDATQGYDKHLHGIVKEINGKAINNIHDVVRAMEENKDKRHVITLASKSKIIIPNMTAQEHAKLLKRNHISHDRSEDLKSVDNKANDSLQIEEELQKSPQLIRPIPIRPLPGLSQSTQNTEQINSKTKKRRIIESDDEESEEVKAIFSGKEKADLTRNMLPGLKRWEQKIAELEERYQDLPEDEEEDEDYTDASEEYSDAEETESDSQSMETEGSETEVLFSDDESKNKTSKKALYHQPLHRHGFFKPASMDVDTQSEKNQKRFQYK</sequence>
<dbReference type="InterPro" id="IPR046449">
    <property type="entry name" value="DEGP_PDZ_sf"/>
</dbReference>
<dbReference type="AlphaFoldDB" id="A0A378LC49"/>
<feature type="compositionally biased region" description="Basic residues" evidence="4">
    <location>
        <begin position="1145"/>
        <end position="1161"/>
    </location>
</feature>
<feature type="region of interest" description="Disordered" evidence="4">
    <location>
        <begin position="1091"/>
        <end position="1183"/>
    </location>
</feature>